<evidence type="ECO:0000256" key="13">
    <source>
        <dbReference type="PIRNR" id="PIRNR037431"/>
    </source>
</evidence>
<sequence>MRLKQISWTFATVTLATAALELGLVFLVSVAAGGQFLALLMTQVLGMPLAAYLITGAVLIGLIATTLQSAFDQYQHRQLTRRLTQLVAGQTDAPVLARQSQAKAALGQDVAAELEALRQKMIRLQQEIERYSNTPVVLDGQTKEQILTEERHRLARELHDSVSQQLFAAMMMLSALRSVVDRDNPDAPEAKQIETIEGVINEAQSEMRALLLHLRPTNLAGKSLKDGIISLLQELQTKIKIAISWDLQDIHLSHGSEDNLFRIVQELLSNTLRHAKAKHLEVYLKQVEATVVLRVVDDGVGFDPKTENTTGSYGLSNISERAAAIGGTAKVISFLKQGTSVEIRVPLTKEEAHD</sequence>
<dbReference type="InterPro" id="IPR011712">
    <property type="entry name" value="Sig_transdc_His_kin_sub3_dim/P"/>
</dbReference>
<dbReference type="Gene3D" id="1.20.5.1930">
    <property type="match status" value="1"/>
</dbReference>
<keyword evidence="12 13" id="KW-0472">Membrane</keyword>
<dbReference type="RefSeq" id="WP_125756356.1">
    <property type="nucleotide sequence ID" value="NZ_JBHTOK010000005.1"/>
</dbReference>
<protein>
    <recommendedName>
        <fullName evidence="13">Sensor histidine kinase</fullName>
        <ecNumber evidence="13">2.7.13.3</ecNumber>
    </recommendedName>
</protein>
<keyword evidence="5 13" id="KW-0808">Transferase</keyword>
<organism evidence="17 18">
    <name type="scientific">Lacticaseibacillus hegangensis</name>
    <dbReference type="NCBI Taxonomy" id="2486010"/>
    <lineage>
        <taxon>Bacteria</taxon>
        <taxon>Bacillati</taxon>
        <taxon>Bacillota</taxon>
        <taxon>Bacilli</taxon>
        <taxon>Lactobacillales</taxon>
        <taxon>Lactobacillaceae</taxon>
        <taxon>Lacticaseibacillus</taxon>
    </lineage>
</organism>
<evidence type="ECO:0000256" key="11">
    <source>
        <dbReference type="ARBA" id="ARBA00023012"/>
    </source>
</evidence>
<dbReference type="SMART" id="SM00387">
    <property type="entry name" value="HATPase_c"/>
    <property type="match status" value="1"/>
</dbReference>
<keyword evidence="7 13" id="KW-0547">Nucleotide-binding</keyword>
<dbReference type="PROSITE" id="PS50109">
    <property type="entry name" value="HIS_KIN"/>
    <property type="match status" value="1"/>
</dbReference>
<evidence type="ECO:0000256" key="3">
    <source>
        <dbReference type="ARBA" id="ARBA00022475"/>
    </source>
</evidence>
<dbReference type="InterPro" id="IPR003594">
    <property type="entry name" value="HATPase_dom"/>
</dbReference>
<dbReference type="Pfam" id="PF07730">
    <property type="entry name" value="HisKA_3"/>
    <property type="match status" value="1"/>
</dbReference>
<evidence type="ECO:0000256" key="6">
    <source>
        <dbReference type="ARBA" id="ARBA00022692"/>
    </source>
</evidence>
<evidence type="ECO:0000256" key="1">
    <source>
        <dbReference type="ARBA" id="ARBA00000085"/>
    </source>
</evidence>
<dbReference type="PANTHER" id="PTHR24421:SF37">
    <property type="entry name" value="SENSOR HISTIDINE KINASE NARS"/>
    <property type="match status" value="1"/>
</dbReference>
<evidence type="ECO:0000256" key="8">
    <source>
        <dbReference type="ARBA" id="ARBA00022777"/>
    </source>
</evidence>
<comment type="subcellular location">
    <subcellularLocation>
        <location evidence="2 13">Cell membrane</location>
        <topology evidence="2 13">Multi-pass membrane protein</topology>
    </subcellularLocation>
</comment>
<dbReference type="PANTHER" id="PTHR24421">
    <property type="entry name" value="NITRATE/NITRITE SENSOR PROTEIN NARX-RELATED"/>
    <property type="match status" value="1"/>
</dbReference>
<keyword evidence="9 13" id="KW-0067">ATP-binding</keyword>
<name>A0ABW4CV73_9LACO</name>
<keyword evidence="10 15" id="KW-1133">Transmembrane helix</keyword>
<reference evidence="18" key="1">
    <citation type="journal article" date="2019" name="Int. J. Syst. Evol. Microbiol.">
        <title>The Global Catalogue of Microorganisms (GCM) 10K type strain sequencing project: providing services to taxonomists for standard genome sequencing and annotation.</title>
        <authorList>
            <consortium name="The Broad Institute Genomics Platform"/>
            <consortium name="The Broad Institute Genome Sequencing Center for Infectious Disease"/>
            <person name="Wu L."/>
            <person name="Ma J."/>
        </authorList>
    </citation>
    <scope>NUCLEOTIDE SEQUENCE [LARGE SCALE GENOMIC DNA]</scope>
    <source>
        <strain evidence="18">CCM 8912</strain>
    </source>
</reference>
<dbReference type="InterPro" id="IPR017202">
    <property type="entry name" value="LiaS/VraS"/>
</dbReference>
<comment type="caution">
    <text evidence="17">The sequence shown here is derived from an EMBL/GenBank/DDBJ whole genome shotgun (WGS) entry which is preliminary data.</text>
</comment>
<feature type="coiled-coil region" evidence="14">
    <location>
        <begin position="107"/>
        <end position="134"/>
    </location>
</feature>
<dbReference type="InterPro" id="IPR050482">
    <property type="entry name" value="Sensor_HK_TwoCompSys"/>
</dbReference>
<keyword evidence="6 15" id="KW-0812">Transmembrane</keyword>
<dbReference type="SUPFAM" id="SSF55874">
    <property type="entry name" value="ATPase domain of HSP90 chaperone/DNA topoisomerase II/histidine kinase"/>
    <property type="match status" value="1"/>
</dbReference>
<dbReference type="InterPro" id="IPR036890">
    <property type="entry name" value="HATPase_C_sf"/>
</dbReference>
<gene>
    <name evidence="17" type="ORF">ACFQ5K_01095</name>
</gene>
<dbReference type="GO" id="GO:0016301">
    <property type="term" value="F:kinase activity"/>
    <property type="evidence" value="ECO:0007669"/>
    <property type="project" value="UniProtKB-KW"/>
</dbReference>
<evidence type="ECO:0000256" key="10">
    <source>
        <dbReference type="ARBA" id="ARBA00022989"/>
    </source>
</evidence>
<proteinExistence type="predicted"/>
<dbReference type="PIRSF" id="PIRSF037431">
    <property type="entry name" value="STHK_LiaS"/>
    <property type="match status" value="1"/>
</dbReference>
<evidence type="ECO:0000256" key="5">
    <source>
        <dbReference type="ARBA" id="ARBA00022679"/>
    </source>
</evidence>
<evidence type="ECO:0000256" key="7">
    <source>
        <dbReference type="ARBA" id="ARBA00022741"/>
    </source>
</evidence>
<keyword evidence="18" id="KW-1185">Reference proteome</keyword>
<keyword evidence="3 13" id="KW-1003">Cell membrane</keyword>
<evidence type="ECO:0000256" key="4">
    <source>
        <dbReference type="ARBA" id="ARBA00022553"/>
    </source>
</evidence>
<accession>A0ABW4CV73</accession>
<evidence type="ECO:0000256" key="12">
    <source>
        <dbReference type="ARBA" id="ARBA00023136"/>
    </source>
</evidence>
<keyword evidence="14" id="KW-0175">Coiled coil</keyword>
<keyword evidence="11 13" id="KW-0902">Two-component regulatory system</keyword>
<dbReference type="Gene3D" id="3.30.565.10">
    <property type="entry name" value="Histidine kinase-like ATPase, C-terminal domain"/>
    <property type="match status" value="1"/>
</dbReference>
<dbReference type="CDD" id="cd16917">
    <property type="entry name" value="HATPase_UhpB-NarQ-NarX-like"/>
    <property type="match status" value="1"/>
</dbReference>
<evidence type="ECO:0000256" key="15">
    <source>
        <dbReference type="SAM" id="Phobius"/>
    </source>
</evidence>
<dbReference type="Proteomes" id="UP001597212">
    <property type="component" value="Unassembled WGS sequence"/>
</dbReference>
<dbReference type="Pfam" id="PF02518">
    <property type="entry name" value="HATPase_c"/>
    <property type="match status" value="1"/>
</dbReference>
<feature type="transmembrane region" description="Helical" evidence="15">
    <location>
        <begin position="49"/>
        <end position="71"/>
    </location>
</feature>
<feature type="domain" description="Histidine kinase" evidence="16">
    <location>
        <begin position="153"/>
        <end position="349"/>
    </location>
</feature>
<keyword evidence="8 13" id="KW-0418">Kinase</keyword>
<keyword evidence="4" id="KW-0597">Phosphoprotein</keyword>
<dbReference type="EMBL" id="JBHTOK010000005">
    <property type="protein sequence ID" value="MFD1439988.1"/>
    <property type="molecule type" value="Genomic_DNA"/>
</dbReference>
<comment type="catalytic activity">
    <reaction evidence="1 13">
        <text>ATP + protein L-histidine = ADP + protein N-phospho-L-histidine.</text>
        <dbReference type="EC" id="2.7.13.3"/>
    </reaction>
</comment>
<evidence type="ECO:0000313" key="17">
    <source>
        <dbReference type="EMBL" id="MFD1439988.1"/>
    </source>
</evidence>
<dbReference type="InterPro" id="IPR005467">
    <property type="entry name" value="His_kinase_dom"/>
</dbReference>
<evidence type="ECO:0000256" key="14">
    <source>
        <dbReference type="SAM" id="Coils"/>
    </source>
</evidence>
<evidence type="ECO:0000256" key="2">
    <source>
        <dbReference type="ARBA" id="ARBA00004651"/>
    </source>
</evidence>
<evidence type="ECO:0000313" key="18">
    <source>
        <dbReference type="Proteomes" id="UP001597212"/>
    </source>
</evidence>
<evidence type="ECO:0000256" key="9">
    <source>
        <dbReference type="ARBA" id="ARBA00022840"/>
    </source>
</evidence>
<dbReference type="EC" id="2.7.13.3" evidence="13"/>
<evidence type="ECO:0000259" key="16">
    <source>
        <dbReference type="PROSITE" id="PS50109"/>
    </source>
</evidence>